<feature type="domain" description="WYL" evidence="1">
    <location>
        <begin position="119"/>
        <end position="179"/>
    </location>
</feature>
<dbReference type="InterPro" id="IPR026881">
    <property type="entry name" value="WYL_dom"/>
</dbReference>
<evidence type="ECO:0000313" key="6">
    <source>
        <dbReference type="Proteomes" id="UP000298805"/>
    </source>
</evidence>
<dbReference type="GO" id="GO:0003677">
    <property type="term" value="F:DNA binding"/>
    <property type="evidence" value="ECO:0007669"/>
    <property type="project" value="UniProtKB-KW"/>
</dbReference>
<name>A0AAJ4RES0_9BACT</name>
<dbReference type="EMBL" id="CP027432">
    <property type="protein sequence ID" value="QCI28044.1"/>
    <property type="molecule type" value="Genomic_DNA"/>
</dbReference>
<gene>
    <name evidence="3" type="ORF">C6V80_03440</name>
    <name evidence="4" type="ORF">EDC58_0740</name>
</gene>
<evidence type="ECO:0000259" key="2">
    <source>
        <dbReference type="Pfam" id="PF25583"/>
    </source>
</evidence>
<evidence type="ECO:0000313" key="3">
    <source>
        <dbReference type="EMBL" id="QCI28044.1"/>
    </source>
</evidence>
<dbReference type="InterPro" id="IPR057727">
    <property type="entry name" value="WCX_dom"/>
</dbReference>
<accession>A0AAJ4RES0</accession>
<dbReference type="Proteomes" id="UP000272781">
    <property type="component" value="Unassembled WGS sequence"/>
</dbReference>
<dbReference type="EMBL" id="RJVK01000001">
    <property type="protein sequence ID" value="ROR41249.1"/>
    <property type="molecule type" value="Genomic_DNA"/>
</dbReference>
<dbReference type="Proteomes" id="UP000298805">
    <property type="component" value="Chromosome"/>
</dbReference>
<evidence type="ECO:0000313" key="4">
    <source>
        <dbReference type="EMBL" id="ROR41249.1"/>
    </source>
</evidence>
<dbReference type="RefSeq" id="WP_123352141.1">
    <property type="nucleotide sequence ID" value="NZ_CP027432.2"/>
</dbReference>
<reference evidence="4 5" key="2">
    <citation type="submission" date="2018-11" db="EMBL/GenBank/DDBJ databases">
        <title>Genomic Encyclopedia of Type Strains, Phase IV (KMG-IV): sequencing the most valuable type-strain genomes for metagenomic binning, comparative biology and taxonomic classification.</title>
        <authorList>
            <person name="Goeker M."/>
        </authorList>
    </citation>
    <scope>NUCLEOTIDE SEQUENCE [LARGE SCALE GENOMIC DNA]</scope>
    <source>
        <strain evidence="4 5">DSM 27783</strain>
    </source>
</reference>
<dbReference type="PROSITE" id="PS52050">
    <property type="entry name" value="WYL"/>
    <property type="match status" value="1"/>
</dbReference>
<proteinExistence type="predicted"/>
<dbReference type="InterPro" id="IPR051534">
    <property type="entry name" value="CBASS_pafABC_assoc_protein"/>
</dbReference>
<dbReference type="PANTHER" id="PTHR34580">
    <property type="match status" value="1"/>
</dbReference>
<keyword evidence="4" id="KW-0238">DNA-binding</keyword>
<protein>
    <submittedName>
        <fullName evidence="4">DNA-binding transcriptional regulator YafY</fullName>
    </submittedName>
    <submittedName>
        <fullName evidence="3">WYL domain-containing protein</fullName>
    </submittedName>
</protein>
<dbReference type="Pfam" id="PF25583">
    <property type="entry name" value="WCX"/>
    <property type="match status" value="1"/>
</dbReference>
<dbReference type="Pfam" id="PF13280">
    <property type="entry name" value="WYL"/>
    <property type="match status" value="1"/>
</dbReference>
<dbReference type="PANTHER" id="PTHR34580:SF1">
    <property type="entry name" value="PROTEIN PAFC"/>
    <property type="match status" value="1"/>
</dbReference>
<organism evidence="4 5">
    <name type="scientific">Caminibacter pacificus</name>
    <dbReference type="NCBI Taxonomy" id="1424653"/>
    <lineage>
        <taxon>Bacteria</taxon>
        <taxon>Pseudomonadati</taxon>
        <taxon>Campylobacterota</taxon>
        <taxon>Epsilonproteobacteria</taxon>
        <taxon>Nautiliales</taxon>
        <taxon>Nautiliaceae</taxon>
        <taxon>Caminibacter</taxon>
    </lineage>
</organism>
<keyword evidence="6" id="KW-1185">Reference proteome</keyword>
<dbReference type="AlphaFoldDB" id="A0AAJ4RES0"/>
<evidence type="ECO:0000313" key="5">
    <source>
        <dbReference type="Proteomes" id="UP000272781"/>
    </source>
</evidence>
<reference evidence="3" key="3">
    <citation type="submission" date="2019-06" db="EMBL/GenBank/DDBJ databases">
        <title>A comparative analysis of the Nautiliaceae.</title>
        <authorList>
            <person name="Grosche A."/>
            <person name="Smedile F."/>
            <person name="Vetriani C."/>
        </authorList>
    </citation>
    <scope>NUCLEOTIDE SEQUENCE</scope>
    <source>
        <strain evidence="3">TB6</strain>
    </source>
</reference>
<sequence length="288" mass="34055">MRTKDTLRNLLKILNILYSGGYVTIKGLIEEYGIKDRTASRYLNEYLPDAGFSIEKVGRKFRLANKNPEITGAIEAIENFAKEAGFYNDIKDFIKTIKQNSLSTYMKLHIENIGDYIENVNLIENAIKQKRMIKFTYDNGYEYEVKPLKIANFEGYWYLLALDEDKYKTFHLKSIKNLKFLKKSFEISPTFLEKLDNAINVWFEPNKEPFKVVLKADEWASKYLKRIPLNPTQKEIEKLPDGSIFEIKITHEMEIKRFVKSFLPQIKVIEPKWLDDKIKEEIKEYLYK</sequence>
<reference evidence="6" key="1">
    <citation type="submission" date="2018-03" db="EMBL/GenBank/DDBJ databases">
        <title>A comparative analysis of the Nautiliaceae.</title>
        <authorList>
            <person name="Grosche A."/>
            <person name="Smedile F."/>
            <person name="Vetriani C."/>
        </authorList>
    </citation>
    <scope>NUCLEOTIDE SEQUENCE [LARGE SCALE GENOMIC DNA]</scope>
    <source>
        <strain evidence="6">TB6</strain>
    </source>
</reference>
<feature type="domain" description="WCX" evidence="2">
    <location>
        <begin position="209"/>
        <end position="286"/>
    </location>
</feature>
<evidence type="ECO:0000259" key="1">
    <source>
        <dbReference type="Pfam" id="PF13280"/>
    </source>
</evidence>